<evidence type="ECO:0000256" key="2">
    <source>
        <dbReference type="ARBA" id="ARBA00023002"/>
    </source>
</evidence>
<dbReference type="InterPro" id="IPR012349">
    <property type="entry name" value="Split_barrel_FMN-bd"/>
</dbReference>
<accession>A0A291QMV6</accession>
<evidence type="ECO:0000259" key="4">
    <source>
        <dbReference type="SMART" id="SM00903"/>
    </source>
</evidence>
<protein>
    <submittedName>
        <fullName evidence="5">NADH-FMN oxidoreductase</fullName>
    </submittedName>
</protein>
<dbReference type="SMART" id="SM00903">
    <property type="entry name" value="Flavin_Reduct"/>
    <property type="match status" value="1"/>
</dbReference>
<name>A0A291QMV6_9ACTN</name>
<dbReference type="EMBL" id="CP022685">
    <property type="protein sequence ID" value="ATL33039.1"/>
    <property type="molecule type" value="Genomic_DNA"/>
</dbReference>
<dbReference type="KEGG" id="sfk:KY5_8021"/>
<dbReference type="PANTHER" id="PTHR30466:SF11">
    <property type="entry name" value="FLAVIN-DEPENDENT MONOOXYGENASE, REDUCTASE SUBUNIT HSAB"/>
    <property type="match status" value="1"/>
</dbReference>
<feature type="region of interest" description="Disordered" evidence="3">
    <location>
        <begin position="1"/>
        <end position="20"/>
    </location>
</feature>
<sequence>MTYGSRSEGSHEGSGCGADHRGPAADLRTVLGRCPTGVALITAPAPRPGADPLGMVVGTFTSVSLDPPLVGFLPARTSTTWPLIRAGGRFCGNVLSAGQRGVCEAFVTKSPHRWDLPHRWSPSGCPLLLDAVAWVDCATYAQSDAGDHWFVTGSVRALGTGHQGPPLVFLGGRYGTYAPQSGHRDQTPGPMTA</sequence>
<organism evidence="5 6">
    <name type="scientific">Streptomyces formicae</name>
    <dbReference type="NCBI Taxonomy" id="1616117"/>
    <lineage>
        <taxon>Bacteria</taxon>
        <taxon>Bacillati</taxon>
        <taxon>Actinomycetota</taxon>
        <taxon>Actinomycetes</taxon>
        <taxon>Kitasatosporales</taxon>
        <taxon>Streptomycetaceae</taxon>
        <taxon>Streptomyces</taxon>
    </lineage>
</organism>
<proteinExistence type="inferred from homology"/>
<dbReference type="InterPro" id="IPR050268">
    <property type="entry name" value="NADH-dep_flavin_reductase"/>
</dbReference>
<dbReference type="Pfam" id="PF01613">
    <property type="entry name" value="Flavin_Reduct"/>
    <property type="match status" value="1"/>
</dbReference>
<dbReference type="SUPFAM" id="SSF50475">
    <property type="entry name" value="FMN-binding split barrel"/>
    <property type="match status" value="1"/>
</dbReference>
<dbReference type="GO" id="GO:0042602">
    <property type="term" value="F:riboflavin reductase (NADPH) activity"/>
    <property type="evidence" value="ECO:0007669"/>
    <property type="project" value="TreeGrafter"/>
</dbReference>
<evidence type="ECO:0000256" key="3">
    <source>
        <dbReference type="SAM" id="MobiDB-lite"/>
    </source>
</evidence>
<keyword evidence="6" id="KW-1185">Reference proteome</keyword>
<feature type="domain" description="Flavin reductase like" evidence="4">
    <location>
        <begin position="31"/>
        <end position="176"/>
    </location>
</feature>
<evidence type="ECO:0000256" key="1">
    <source>
        <dbReference type="ARBA" id="ARBA00008898"/>
    </source>
</evidence>
<dbReference type="InterPro" id="IPR002563">
    <property type="entry name" value="Flavin_Rdtase-like_dom"/>
</dbReference>
<dbReference type="Gene3D" id="2.30.110.10">
    <property type="entry name" value="Electron Transport, Fmn-binding Protein, Chain A"/>
    <property type="match status" value="1"/>
</dbReference>
<dbReference type="AlphaFoldDB" id="A0A291QMV6"/>
<gene>
    <name evidence="5" type="ORF">KY5_8021</name>
</gene>
<comment type="similarity">
    <text evidence="1">Belongs to the non-flavoprotein flavin reductase family.</text>
</comment>
<evidence type="ECO:0000313" key="6">
    <source>
        <dbReference type="Proteomes" id="UP000221011"/>
    </source>
</evidence>
<dbReference type="PANTHER" id="PTHR30466">
    <property type="entry name" value="FLAVIN REDUCTASE"/>
    <property type="match status" value="1"/>
</dbReference>
<keyword evidence="2" id="KW-0560">Oxidoreductase</keyword>
<reference evidence="5 6" key="1">
    <citation type="submission" date="2017-08" db="EMBL/GenBank/DDBJ databases">
        <title>Complete Genome Sequence of Streptomyces formicae KY5, the formicamycin producer.</title>
        <authorList>
            <person name="Holmes N.A."/>
            <person name="Devine R."/>
            <person name="Qin Z."/>
            <person name="Seipke R.F."/>
            <person name="Wilkinson B."/>
            <person name="Hutchings M.I."/>
        </authorList>
    </citation>
    <scope>NUCLEOTIDE SEQUENCE [LARGE SCALE GENOMIC DNA]</scope>
    <source>
        <strain evidence="5 6">KY5</strain>
    </source>
</reference>
<dbReference type="Proteomes" id="UP000221011">
    <property type="component" value="Chromosome"/>
</dbReference>
<evidence type="ECO:0000313" key="5">
    <source>
        <dbReference type="EMBL" id="ATL33039.1"/>
    </source>
</evidence>
<dbReference type="GO" id="GO:0010181">
    <property type="term" value="F:FMN binding"/>
    <property type="evidence" value="ECO:0007669"/>
    <property type="project" value="InterPro"/>
</dbReference>